<keyword evidence="1" id="KW-0812">Transmembrane</keyword>
<accession>A0ABD5Y2X0</accession>
<proteinExistence type="predicted"/>
<dbReference type="AlphaFoldDB" id="A0ABD5Y2X0"/>
<dbReference type="Proteomes" id="UP001596432">
    <property type="component" value="Unassembled WGS sequence"/>
</dbReference>
<comment type="caution">
    <text evidence="2">The sequence shown here is derived from an EMBL/GenBank/DDBJ whole genome shotgun (WGS) entry which is preliminary data.</text>
</comment>
<feature type="transmembrane region" description="Helical" evidence="1">
    <location>
        <begin position="50"/>
        <end position="69"/>
    </location>
</feature>
<organism evidence="2 3">
    <name type="scientific">Halosimplex aquaticum</name>
    <dbReference type="NCBI Taxonomy" id="3026162"/>
    <lineage>
        <taxon>Archaea</taxon>
        <taxon>Methanobacteriati</taxon>
        <taxon>Methanobacteriota</taxon>
        <taxon>Stenosarchaea group</taxon>
        <taxon>Halobacteria</taxon>
        <taxon>Halobacteriales</taxon>
        <taxon>Haloarculaceae</taxon>
        <taxon>Halosimplex</taxon>
    </lineage>
</organism>
<dbReference type="GeneID" id="78821550"/>
<evidence type="ECO:0000256" key="1">
    <source>
        <dbReference type="SAM" id="Phobius"/>
    </source>
</evidence>
<keyword evidence="3" id="KW-1185">Reference proteome</keyword>
<keyword evidence="1" id="KW-1133">Transmembrane helix</keyword>
<keyword evidence="1" id="KW-0472">Membrane</keyword>
<evidence type="ECO:0000313" key="2">
    <source>
        <dbReference type="EMBL" id="MFC7141241.1"/>
    </source>
</evidence>
<evidence type="ECO:0000313" key="3">
    <source>
        <dbReference type="Proteomes" id="UP001596432"/>
    </source>
</evidence>
<dbReference type="EMBL" id="JBHTAS010000001">
    <property type="protein sequence ID" value="MFC7141241.1"/>
    <property type="molecule type" value="Genomic_DNA"/>
</dbReference>
<sequence length="75" mass="7529">MAIEERDAFDLALVAIAVALVVGSSVEASNPAAVVGSAIGAVTSLDPIAYLVVLGVGGVLFMAYALLYLPSQSGY</sequence>
<reference evidence="2 3" key="1">
    <citation type="journal article" date="2019" name="Int. J. Syst. Evol. Microbiol.">
        <title>The Global Catalogue of Microorganisms (GCM) 10K type strain sequencing project: providing services to taxonomists for standard genome sequencing and annotation.</title>
        <authorList>
            <consortium name="The Broad Institute Genomics Platform"/>
            <consortium name="The Broad Institute Genome Sequencing Center for Infectious Disease"/>
            <person name="Wu L."/>
            <person name="Ma J."/>
        </authorList>
    </citation>
    <scope>NUCLEOTIDE SEQUENCE [LARGE SCALE GENOMIC DNA]</scope>
    <source>
        <strain evidence="2 3">XZYJT29</strain>
    </source>
</reference>
<name>A0ABD5Y2X0_9EURY</name>
<gene>
    <name evidence="2" type="ORF">ACFQMA_15555</name>
</gene>
<dbReference type="RefSeq" id="WP_274322327.1">
    <property type="nucleotide sequence ID" value="NZ_CP118158.1"/>
</dbReference>
<protein>
    <submittedName>
        <fullName evidence="2">Uncharacterized protein</fullName>
    </submittedName>
</protein>